<reference evidence="10 11" key="1">
    <citation type="submission" date="2020-06" db="EMBL/GenBank/DDBJ databases">
        <authorList>
            <person name="Li R."/>
            <person name="Bekaert M."/>
        </authorList>
    </citation>
    <scope>NUCLEOTIDE SEQUENCE [LARGE SCALE GENOMIC DNA]</scope>
    <source>
        <strain evidence="11">wild</strain>
    </source>
</reference>
<feature type="compositionally biased region" description="Basic and acidic residues" evidence="8">
    <location>
        <begin position="1"/>
        <end position="17"/>
    </location>
</feature>
<keyword evidence="5 9" id="KW-1133">Transmembrane helix</keyword>
<feature type="transmembrane region" description="Helical" evidence="9">
    <location>
        <begin position="294"/>
        <end position="316"/>
    </location>
</feature>
<feature type="transmembrane region" description="Helical" evidence="9">
    <location>
        <begin position="264"/>
        <end position="282"/>
    </location>
</feature>
<feature type="compositionally biased region" description="Basic and acidic residues" evidence="8">
    <location>
        <begin position="377"/>
        <end position="386"/>
    </location>
</feature>
<evidence type="ECO:0000256" key="1">
    <source>
        <dbReference type="ARBA" id="ARBA00004141"/>
    </source>
</evidence>
<keyword evidence="6 9" id="KW-0472">Membrane</keyword>
<organism evidence="10 11">
    <name type="scientific">Mytilus coruscus</name>
    <name type="common">Sea mussel</name>
    <dbReference type="NCBI Taxonomy" id="42192"/>
    <lineage>
        <taxon>Eukaryota</taxon>
        <taxon>Metazoa</taxon>
        <taxon>Spiralia</taxon>
        <taxon>Lophotrochozoa</taxon>
        <taxon>Mollusca</taxon>
        <taxon>Bivalvia</taxon>
        <taxon>Autobranchia</taxon>
        <taxon>Pteriomorphia</taxon>
        <taxon>Mytilida</taxon>
        <taxon>Mytiloidea</taxon>
        <taxon>Mytilidae</taxon>
        <taxon>Mytilinae</taxon>
        <taxon>Mytilus</taxon>
    </lineage>
</organism>
<evidence type="ECO:0000256" key="4">
    <source>
        <dbReference type="ARBA" id="ARBA00022692"/>
    </source>
</evidence>
<keyword evidence="4 9" id="KW-0812">Transmembrane</keyword>
<keyword evidence="11" id="KW-1185">Reference proteome</keyword>
<evidence type="ECO:0000256" key="6">
    <source>
        <dbReference type="ARBA" id="ARBA00023136"/>
    </source>
</evidence>
<dbReference type="OrthoDB" id="429955at2759"/>
<name>A0A6J8DAS2_MYTCO</name>
<feature type="transmembrane region" description="Helical" evidence="9">
    <location>
        <begin position="171"/>
        <end position="189"/>
    </location>
</feature>
<feature type="transmembrane region" description="Helical" evidence="9">
    <location>
        <begin position="353"/>
        <end position="371"/>
    </location>
</feature>
<feature type="transmembrane region" description="Helical" evidence="9">
    <location>
        <begin position="196"/>
        <end position="214"/>
    </location>
</feature>
<dbReference type="InterPro" id="IPR009262">
    <property type="entry name" value="SLC35_F1/F2/F6"/>
</dbReference>
<feature type="region of interest" description="Disordered" evidence="8">
    <location>
        <begin position="1"/>
        <end position="23"/>
    </location>
</feature>
<dbReference type="InterPro" id="IPR037185">
    <property type="entry name" value="EmrE-like"/>
</dbReference>
<feature type="transmembrane region" description="Helical" evidence="9">
    <location>
        <begin position="111"/>
        <end position="130"/>
    </location>
</feature>
<evidence type="ECO:0000256" key="3">
    <source>
        <dbReference type="ARBA" id="ARBA00022448"/>
    </source>
</evidence>
<dbReference type="GO" id="GO:0016020">
    <property type="term" value="C:membrane"/>
    <property type="evidence" value="ECO:0007669"/>
    <property type="project" value="UniProtKB-SubCell"/>
</dbReference>
<gene>
    <name evidence="10" type="ORF">MCOR_39441</name>
</gene>
<evidence type="ECO:0000313" key="11">
    <source>
        <dbReference type="Proteomes" id="UP000507470"/>
    </source>
</evidence>
<evidence type="ECO:0000256" key="7">
    <source>
        <dbReference type="ARBA" id="ARBA00037727"/>
    </source>
</evidence>
<evidence type="ECO:0000256" key="9">
    <source>
        <dbReference type="SAM" id="Phobius"/>
    </source>
</evidence>
<keyword evidence="3" id="KW-0813">Transport</keyword>
<feature type="transmembrane region" description="Helical" evidence="9">
    <location>
        <begin position="142"/>
        <end position="159"/>
    </location>
</feature>
<dbReference type="PANTHER" id="PTHR14233:SF4">
    <property type="entry name" value="SOLUTE CARRIER FAMILY 35 MEMBER F2"/>
    <property type="match status" value="1"/>
</dbReference>
<feature type="transmembrane region" description="Helical" evidence="9">
    <location>
        <begin position="328"/>
        <end position="347"/>
    </location>
</feature>
<dbReference type="InterPro" id="IPR052221">
    <property type="entry name" value="SLC35F_Transporter"/>
</dbReference>
<dbReference type="Proteomes" id="UP000507470">
    <property type="component" value="Unassembled WGS sequence"/>
</dbReference>
<evidence type="ECO:0000313" key="10">
    <source>
        <dbReference type="EMBL" id="CAC5405788.1"/>
    </source>
</evidence>
<feature type="transmembrane region" description="Helical" evidence="9">
    <location>
        <begin position="73"/>
        <end position="99"/>
    </location>
</feature>
<proteinExistence type="inferred from homology"/>
<dbReference type="AlphaFoldDB" id="A0A6J8DAS2"/>
<protein>
    <submittedName>
        <fullName evidence="10">SLC35F1_2</fullName>
    </submittedName>
</protein>
<dbReference type="PANTHER" id="PTHR14233">
    <property type="entry name" value="DUF914-RELATED"/>
    <property type="match status" value="1"/>
</dbReference>
<dbReference type="SUPFAM" id="SSF103481">
    <property type="entry name" value="Multidrug resistance efflux transporter EmrE"/>
    <property type="match status" value="2"/>
</dbReference>
<comment type="subcellular location">
    <subcellularLocation>
        <location evidence="1">Membrane</location>
        <topology evidence="1">Multi-pass membrane protein</topology>
    </subcellularLocation>
</comment>
<comment type="similarity">
    <text evidence="2">Belongs to the SLC35F solute transporter family.</text>
</comment>
<evidence type="ECO:0000256" key="5">
    <source>
        <dbReference type="ARBA" id="ARBA00022989"/>
    </source>
</evidence>
<feature type="region of interest" description="Disordered" evidence="8">
    <location>
        <begin position="377"/>
        <end position="398"/>
    </location>
</feature>
<dbReference type="GO" id="GO:0022857">
    <property type="term" value="F:transmembrane transporter activity"/>
    <property type="evidence" value="ECO:0007669"/>
    <property type="project" value="InterPro"/>
</dbReference>
<comment type="function">
    <text evidence="7">Putative solute transporter.</text>
</comment>
<dbReference type="Pfam" id="PF06027">
    <property type="entry name" value="SLC35F"/>
    <property type="match status" value="1"/>
</dbReference>
<evidence type="ECO:0000256" key="8">
    <source>
        <dbReference type="SAM" id="MobiDB-lite"/>
    </source>
</evidence>
<feature type="transmembrane region" description="Helical" evidence="9">
    <location>
        <begin position="234"/>
        <end position="252"/>
    </location>
</feature>
<accession>A0A6J8DAS2</accession>
<sequence>MFDKTQKGSLITDKRMSSDVQETDTEPLLPHHELTIGASEISINEPDSKKPNLCSQVYTFVYIKIKSILLTKYFWKCVLLGQFISLLLCGTAVTSGLLSRKGVHTPTAQSFLNYVLLCLIFTVSLACRRGDRSLGYILKTSGWKYFFISLADVEANYLVVKAYSYTTVTSVQLLDCFSIVTVLLLSYFVLRVRYHFVNGVGVVTCFLGLIALVLTDSLTGNNKDTDGASDKVLGDIFCVCGAFLYGVSNVAEEFVVKNFDRTEFLAMLGLFGSLINGVQFAVFERHEVESVNFYSAEIVICFVGFTICQFALYTCMTIVIQQTSATTVNISLLTADFYTLLLGLFLFKYQFHGLYFGSFVVVLLGVAIYATKEPERKIEEPDKTNKEPVMTNKEPVAQ</sequence>
<evidence type="ECO:0000256" key="2">
    <source>
        <dbReference type="ARBA" id="ARBA00007863"/>
    </source>
</evidence>
<dbReference type="EMBL" id="CACVKT020007138">
    <property type="protein sequence ID" value="CAC5405788.1"/>
    <property type="molecule type" value="Genomic_DNA"/>
</dbReference>